<dbReference type="InterPro" id="IPR000873">
    <property type="entry name" value="AMP-dep_synth/lig_dom"/>
</dbReference>
<keyword evidence="2" id="KW-0436">Ligase</keyword>
<gene>
    <name evidence="2" type="ORF">SAMN04488005_1832</name>
</gene>
<dbReference type="Pfam" id="PF00501">
    <property type="entry name" value="AMP-binding"/>
    <property type="match status" value="1"/>
</dbReference>
<dbReference type="InterPro" id="IPR042099">
    <property type="entry name" value="ANL_N_sf"/>
</dbReference>
<dbReference type="PANTHER" id="PTHR43767:SF10">
    <property type="entry name" value="SURFACTIN SYNTHASE SUBUNIT 1"/>
    <property type="match status" value="1"/>
</dbReference>
<dbReference type="STRING" id="390270.SAMN04488005_1832"/>
<dbReference type="InterPro" id="IPR020845">
    <property type="entry name" value="AMP-binding_CS"/>
</dbReference>
<dbReference type="Proteomes" id="UP000199478">
    <property type="component" value="Unassembled WGS sequence"/>
</dbReference>
<dbReference type="InterPro" id="IPR050237">
    <property type="entry name" value="ATP-dep_AMP-bd_enzyme"/>
</dbReference>
<name>A0A1I6GL19_9RHOB</name>
<accession>A0A1I6GL19</accession>
<evidence type="ECO:0000313" key="2">
    <source>
        <dbReference type="EMBL" id="SFR42868.1"/>
    </source>
</evidence>
<reference evidence="3" key="1">
    <citation type="submission" date="2016-10" db="EMBL/GenBank/DDBJ databases">
        <authorList>
            <person name="Varghese N."/>
            <person name="Submissions S."/>
        </authorList>
    </citation>
    <scope>NUCLEOTIDE SEQUENCE [LARGE SCALE GENOMIC DNA]</scope>
    <source>
        <strain evidence="3">DSM 26879</strain>
    </source>
</reference>
<dbReference type="AlphaFoldDB" id="A0A1I6GL19"/>
<keyword evidence="3" id="KW-1185">Reference proteome</keyword>
<dbReference type="PROSITE" id="PS00455">
    <property type="entry name" value="AMP_BINDING"/>
    <property type="match status" value="1"/>
</dbReference>
<dbReference type="RefSeq" id="WP_090199195.1">
    <property type="nucleotide sequence ID" value="NZ_FOYP01000001.1"/>
</dbReference>
<dbReference type="Gene3D" id="3.30.300.30">
    <property type="match status" value="1"/>
</dbReference>
<dbReference type="OrthoDB" id="7433489at2"/>
<proteinExistence type="predicted"/>
<feature type="domain" description="AMP-dependent synthetase/ligase" evidence="1">
    <location>
        <begin position="20"/>
        <end position="344"/>
    </location>
</feature>
<sequence length="491" mass="53667">MTHEINDNYVNSVGRRFLEICAEQPDFPAFIHERGTISYAQLANLCVSYGARLAELGVKRGSIVALNTRDAPNAVVVLLALAFTGARLVTANKVLASTKAVRPDFFLKTPEVQGSRQVVFQTIDASWQPTRLAPVSEIIAGLPRQDHATDPLIYLHTSGSTGTPKYFVLSDQMVLRRSLAMSREFERKQTRVAILQNAGSRPFYARAMAALLNGCTIVDSTNTDFWYRAGVTLVTGALNQIHGHIGDRILSPRFANLEVSGTELRASQIAELLKSFVQVENAYGAGETSKSYGDIYALDEALEIKCERGHCEGEIQVVDDADQPVSAGTVGRVRVRNGFSIQSYLGNNAPDSSFRDGWFYSGDTAVWTKDDRLELLGRIDNVINLAGIKVNALLVDMVIESVDGISRAATFKNPKPGAADELIAFIVLGPAVQKEYCIEQARHMCLQKLGAQATPANFWPVNTLPLTEKHEVDRPACAKLLLARAMELGAI</sequence>
<dbReference type="EMBL" id="FOYP01000001">
    <property type="protein sequence ID" value="SFR42868.1"/>
    <property type="molecule type" value="Genomic_DNA"/>
</dbReference>
<dbReference type="SUPFAM" id="SSF56801">
    <property type="entry name" value="Acetyl-CoA synthetase-like"/>
    <property type="match status" value="1"/>
</dbReference>
<evidence type="ECO:0000313" key="3">
    <source>
        <dbReference type="Proteomes" id="UP000199478"/>
    </source>
</evidence>
<dbReference type="Gene3D" id="3.40.50.12780">
    <property type="entry name" value="N-terminal domain of ligase-like"/>
    <property type="match status" value="1"/>
</dbReference>
<dbReference type="GO" id="GO:0016874">
    <property type="term" value="F:ligase activity"/>
    <property type="evidence" value="ECO:0007669"/>
    <property type="project" value="UniProtKB-KW"/>
</dbReference>
<protein>
    <submittedName>
        <fullName evidence="2">Acyl-CoA synthetase (AMP-forming)/AMP-acid ligase II</fullName>
    </submittedName>
</protein>
<dbReference type="InterPro" id="IPR045851">
    <property type="entry name" value="AMP-bd_C_sf"/>
</dbReference>
<evidence type="ECO:0000259" key="1">
    <source>
        <dbReference type="Pfam" id="PF00501"/>
    </source>
</evidence>
<organism evidence="2 3">
    <name type="scientific">Yoonia tamlensis</name>
    <dbReference type="NCBI Taxonomy" id="390270"/>
    <lineage>
        <taxon>Bacteria</taxon>
        <taxon>Pseudomonadati</taxon>
        <taxon>Pseudomonadota</taxon>
        <taxon>Alphaproteobacteria</taxon>
        <taxon>Rhodobacterales</taxon>
        <taxon>Paracoccaceae</taxon>
        <taxon>Yoonia</taxon>
    </lineage>
</organism>
<dbReference type="PANTHER" id="PTHR43767">
    <property type="entry name" value="LONG-CHAIN-FATTY-ACID--COA LIGASE"/>
    <property type="match status" value="1"/>
</dbReference>